<dbReference type="GO" id="GO:0016301">
    <property type="term" value="F:kinase activity"/>
    <property type="evidence" value="ECO:0007669"/>
    <property type="project" value="InterPro"/>
</dbReference>
<gene>
    <name evidence="2" type="ORF">CBP34_07670</name>
</gene>
<dbReference type="SUPFAM" id="SSF140931">
    <property type="entry name" value="Fic-like"/>
    <property type="match status" value="1"/>
</dbReference>
<evidence type="ECO:0000313" key="3">
    <source>
        <dbReference type="Proteomes" id="UP000194432"/>
    </source>
</evidence>
<proteinExistence type="predicted"/>
<keyword evidence="3" id="KW-1185">Reference proteome</keyword>
<protein>
    <submittedName>
        <fullName evidence="2">Death-on-curing protein</fullName>
    </submittedName>
</protein>
<dbReference type="PROSITE" id="PS51459">
    <property type="entry name" value="FIDO"/>
    <property type="match status" value="1"/>
</dbReference>
<dbReference type="NCBIfam" id="TIGR01550">
    <property type="entry name" value="DOC_P1"/>
    <property type="match status" value="1"/>
</dbReference>
<dbReference type="KEGG" id="acin:CBP34_07670"/>
<sequence>MRREWVWLDRAVVVAIHEMQLAEHGGGAGVRDAGLLDSALGKPLQLQAYGDPPPDAAALAASYGYGISRNHPFIDGNKRTGFVAAELFLRLNGQVLGADDASCVLTMLAVAAGDMSEEGFAAWLRMHSAARA</sequence>
<dbReference type="Proteomes" id="UP000194432">
    <property type="component" value="Chromosome 1"/>
</dbReference>
<dbReference type="AlphaFoldDB" id="A0A240U2F2"/>
<feature type="domain" description="Fido" evidence="1">
    <location>
        <begin position="8"/>
        <end position="126"/>
    </location>
</feature>
<dbReference type="InterPro" id="IPR053737">
    <property type="entry name" value="Type_II_TA_Toxin"/>
</dbReference>
<reference evidence="2 3" key="1">
    <citation type="submission" date="2017-05" db="EMBL/GenBank/DDBJ databases">
        <title>Polyphasic characterization of four soil-derived phenanthrene-degrading Acidovorax strains and proposal of Acidovorax phenanthrenivorans sp. nov.</title>
        <authorList>
            <person name="Singleton D.R."/>
            <person name="Lee J."/>
            <person name="Dickey A.N."/>
            <person name="Stroud A."/>
            <person name="Scholl E.H."/>
            <person name="Wright F.A."/>
            <person name="Aitken M.D."/>
        </authorList>
    </citation>
    <scope>NUCLEOTIDE SEQUENCE [LARGE SCALE GENOMIC DNA]</scope>
    <source>
        <strain evidence="2">NA3</strain>
    </source>
</reference>
<dbReference type="RefSeq" id="WP_094097690.1">
    <property type="nucleotide sequence ID" value="NZ_CP021361.1"/>
</dbReference>
<evidence type="ECO:0000259" key="1">
    <source>
        <dbReference type="PROSITE" id="PS51459"/>
    </source>
</evidence>
<evidence type="ECO:0000313" key="2">
    <source>
        <dbReference type="EMBL" id="ART51571.1"/>
    </source>
</evidence>
<dbReference type="Gene3D" id="1.20.120.1870">
    <property type="entry name" value="Fic/DOC protein, Fido domain"/>
    <property type="match status" value="1"/>
</dbReference>
<dbReference type="PANTHER" id="PTHR39426">
    <property type="entry name" value="HOMOLOGY TO DEATH-ON-CURING PROTEIN OF PHAGE P1"/>
    <property type="match status" value="1"/>
</dbReference>
<organism evidence="2 3">
    <name type="scientific">Acidovorax carolinensis</name>
    <dbReference type="NCBI Taxonomy" id="553814"/>
    <lineage>
        <taxon>Bacteria</taxon>
        <taxon>Pseudomonadati</taxon>
        <taxon>Pseudomonadota</taxon>
        <taxon>Betaproteobacteria</taxon>
        <taxon>Burkholderiales</taxon>
        <taxon>Comamonadaceae</taxon>
        <taxon>Acidovorax</taxon>
    </lineage>
</organism>
<dbReference type="Pfam" id="PF02661">
    <property type="entry name" value="Fic"/>
    <property type="match status" value="1"/>
</dbReference>
<name>A0A240U2F2_9BURK</name>
<dbReference type="InterPro" id="IPR006440">
    <property type="entry name" value="Doc"/>
</dbReference>
<dbReference type="EMBL" id="CP021361">
    <property type="protein sequence ID" value="ART51571.1"/>
    <property type="molecule type" value="Genomic_DNA"/>
</dbReference>
<dbReference type="InterPro" id="IPR003812">
    <property type="entry name" value="Fido"/>
</dbReference>
<accession>A0A240U2F2</accession>
<dbReference type="InterPro" id="IPR036597">
    <property type="entry name" value="Fido-like_dom_sf"/>
</dbReference>
<dbReference type="PIRSF" id="PIRSF018297">
    <property type="entry name" value="Doc"/>
    <property type="match status" value="1"/>
</dbReference>
<dbReference type="PANTHER" id="PTHR39426:SF1">
    <property type="entry name" value="HOMOLOGY TO DEATH-ON-CURING PROTEIN OF PHAGE P1"/>
    <property type="match status" value="1"/>
</dbReference>